<accession>A0A088RY42</accession>
<dbReference type="VEuPathDB" id="TriTrypDB:LPMP_292430"/>
<evidence type="ECO:0000256" key="10">
    <source>
        <dbReference type="ARBA" id="ARBA00023209"/>
    </source>
</evidence>
<evidence type="ECO:0000256" key="13">
    <source>
        <dbReference type="SAM" id="Phobius"/>
    </source>
</evidence>
<protein>
    <submittedName>
        <fullName evidence="15">Phospholipid/glycerol acyltransferase, putative</fullName>
    </submittedName>
</protein>
<reference evidence="15 16" key="1">
    <citation type="journal article" date="2015" name="Sci. Rep.">
        <title>The genome of Leishmania panamensis: insights into genomics of the L. (Viannia) subgenus.</title>
        <authorList>
            <person name="Llanes A."/>
            <person name="Restrepo C.M."/>
            <person name="Vecchio G.D."/>
            <person name="Anguizola F.J."/>
            <person name="Lleonart R."/>
        </authorList>
    </citation>
    <scope>NUCLEOTIDE SEQUENCE [LARGE SCALE GENOMIC DNA]</scope>
    <source>
        <strain evidence="15 16">MHOM/PA/94/PSC-1</strain>
    </source>
</reference>
<dbReference type="EMBL" id="CP009398">
    <property type="protein sequence ID" value="AIO00190.1"/>
    <property type="molecule type" value="Genomic_DNA"/>
</dbReference>
<keyword evidence="12 15" id="KW-0012">Acyltransferase</keyword>
<evidence type="ECO:0000256" key="11">
    <source>
        <dbReference type="ARBA" id="ARBA00023264"/>
    </source>
</evidence>
<keyword evidence="7 13" id="KW-1133">Transmembrane helix</keyword>
<feature type="transmembrane region" description="Helical" evidence="13">
    <location>
        <begin position="31"/>
        <end position="53"/>
    </location>
</feature>
<dbReference type="RefSeq" id="XP_010700847.1">
    <property type="nucleotide sequence ID" value="XM_010702545.1"/>
</dbReference>
<dbReference type="GO" id="GO:0008374">
    <property type="term" value="F:O-acyltransferase activity"/>
    <property type="evidence" value="ECO:0007669"/>
    <property type="project" value="InterPro"/>
</dbReference>
<proteinExistence type="inferred from homology"/>
<keyword evidence="4" id="KW-0444">Lipid biosynthesis</keyword>
<dbReference type="AlphaFoldDB" id="A0A088RY42"/>
<evidence type="ECO:0000256" key="12">
    <source>
        <dbReference type="ARBA" id="ARBA00023315"/>
    </source>
</evidence>
<evidence type="ECO:0000256" key="4">
    <source>
        <dbReference type="ARBA" id="ARBA00022516"/>
    </source>
</evidence>
<comment type="subcellular location">
    <subcellularLocation>
        <location evidence="1">Membrane</location>
    </subcellularLocation>
</comment>
<dbReference type="GO" id="GO:0008654">
    <property type="term" value="P:phospholipid biosynthetic process"/>
    <property type="evidence" value="ECO:0007669"/>
    <property type="project" value="UniProtKB-KW"/>
</dbReference>
<dbReference type="KEGG" id="lpan:LPMP_292430"/>
<evidence type="ECO:0000256" key="1">
    <source>
        <dbReference type="ARBA" id="ARBA00004370"/>
    </source>
</evidence>
<gene>
    <name evidence="15" type="ORF">LPMP_292430</name>
</gene>
<evidence type="ECO:0000256" key="9">
    <source>
        <dbReference type="ARBA" id="ARBA00023136"/>
    </source>
</evidence>
<dbReference type="CDD" id="cd07991">
    <property type="entry name" value="LPLAT_LPCAT1-like"/>
    <property type="match status" value="1"/>
</dbReference>
<evidence type="ECO:0000256" key="6">
    <source>
        <dbReference type="ARBA" id="ARBA00022692"/>
    </source>
</evidence>
<dbReference type="OrthoDB" id="272512at2759"/>
<feature type="transmembrane region" description="Helical" evidence="13">
    <location>
        <begin position="184"/>
        <end position="205"/>
    </location>
</feature>
<evidence type="ECO:0000313" key="15">
    <source>
        <dbReference type="EMBL" id="AIO00190.1"/>
    </source>
</evidence>
<dbReference type="InterPro" id="IPR045252">
    <property type="entry name" value="LPCAT1-like"/>
</dbReference>
<evidence type="ECO:0000313" key="16">
    <source>
        <dbReference type="Proteomes" id="UP000063063"/>
    </source>
</evidence>
<dbReference type="InterPro" id="IPR002123">
    <property type="entry name" value="Plipid/glycerol_acylTrfase"/>
</dbReference>
<keyword evidence="16" id="KW-1185">Reference proteome</keyword>
<comment type="similarity">
    <text evidence="3">Belongs to the 1-acyl-sn-glycerol-3-phosphate acyltransferase family.</text>
</comment>
<dbReference type="PANTHER" id="PTHR23063">
    <property type="entry name" value="PHOSPHOLIPID ACYLTRANSFERASE"/>
    <property type="match status" value="1"/>
</dbReference>
<keyword evidence="6 13" id="KW-0812">Transmembrane</keyword>
<evidence type="ECO:0000256" key="3">
    <source>
        <dbReference type="ARBA" id="ARBA00008655"/>
    </source>
</evidence>
<dbReference type="VEuPathDB" id="TriTrypDB:LPAL13_290026400"/>
<name>A0A088RY42_LEIPA</name>
<keyword evidence="5" id="KW-0808">Transferase</keyword>
<evidence type="ECO:0000256" key="8">
    <source>
        <dbReference type="ARBA" id="ARBA00023098"/>
    </source>
</evidence>
<feature type="transmembrane region" description="Helical" evidence="13">
    <location>
        <begin position="141"/>
        <end position="164"/>
    </location>
</feature>
<sequence length="421" mass="47692">MQLHNRMAQYRPTKATGVITPYLVHGVAEQYLRIPCAVFMWCIFVCGALAPFLRSEDEEDVTSRRCILWHLLTWGHAYLCTNGLFIATAFLVENARCLVAPGPRRLSLADDYKEGNPAKVDKMAAFVYDTPPDTYERVKMFCFMVTGVAFVRVFTALASIFLGLFTASVAGYFDRYAHPWWFGFWSRVTAFITIVVFAVLGVYSVPQYGQFSSRSECKILIANHSCVMEVIWLYVMGGFPSFVSRKENLSFFFFGNVVRGSSSILVDRDVATSREQTMKSIMQRAGDPTAPQLMIFPEGTTGNQQALLMFKKGVFEASMPVQMVCIAFPYKHFNPAWLGRGAGGNSLCDILLRLSCQFVNYAEVRLLPVYYPTEEEKKDPKLYAGHCQRMIATVLREKISDASFGDYKEAFRRFAELKKNL</sequence>
<feature type="domain" description="Phospholipid/glycerol acyltransferase" evidence="14">
    <location>
        <begin position="218"/>
        <end position="329"/>
    </location>
</feature>
<keyword evidence="9 13" id="KW-0472">Membrane</keyword>
<keyword evidence="11" id="KW-1208">Phospholipid metabolism</keyword>
<dbReference type="PANTHER" id="PTHR23063:SF58">
    <property type="entry name" value="PUTATIVE-RELATED"/>
    <property type="match status" value="1"/>
</dbReference>
<dbReference type="eggNOG" id="KOG4666">
    <property type="taxonomic scope" value="Eukaryota"/>
</dbReference>
<keyword evidence="10" id="KW-0594">Phospholipid biosynthesis</keyword>
<keyword evidence="8" id="KW-0443">Lipid metabolism</keyword>
<evidence type="ECO:0000256" key="2">
    <source>
        <dbReference type="ARBA" id="ARBA00005189"/>
    </source>
</evidence>
<dbReference type="SMART" id="SM00563">
    <property type="entry name" value="PlsC"/>
    <property type="match status" value="1"/>
</dbReference>
<dbReference type="GeneID" id="22577006"/>
<dbReference type="Pfam" id="PF01553">
    <property type="entry name" value="Acyltransferase"/>
    <property type="match status" value="1"/>
</dbReference>
<evidence type="ECO:0000259" key="14">
    <source>
        <dbReference type="SMART" id="SM00563"/>
    </source>
</evidence>
<feature type="transmembrane region" description="Helical" evidence="13">
    <location>
        <begin position="226"/>
        <end position="243"/>
    </location>
</feature>
<dbReference type="Proteomes" id="UP000063063">
    <property type="component" value="Chromosome 29"/>
</dbReference>
<evidence type="ECO:0000256" key="5">
    <source>
        <dbReference type="ARBA" id="ARBA00022679"/>
    </source>
</evidence>
<dbReference type="SUPFAM" id="SSF69593">
    <property type="entry name" value="Glycerol-3-phosphate (1)-acyltransferase"/>
    <property type="match status" value="1"/>
</dbReference>
<organism evidence="15 16">
    <name type="scientific">Leishmania panamensis</name>
    <dbReference type="NCBI Taxonomy" id="5679"/>
    <lineage>
        <taxon>Eukaryota</taxon>
        <taxon>Discoba</taxon>
        <taxon>Euglenozoa</taxon>
        <taxon>Kinetoplastea</taxon>
        <taxon>Metakinetoplastina</taxon>
        <taxon>Trypanosomatida</taxon>
        <taxon>Trypanosomatidae</taxon>
        <taxon>Leishmaniinae</taxon>
        <taxon>Leishmania</taxon>
        <taxon>Leishmania guyanensis species complex</taxon>
    </lineage>
</organism>
<comment type="pathway">
    <text evidence="2">Lipid metabolism.</text>
</comment>
<dbReference type="GO" id="GO:0016020">
    <property type="term" value="C:membrane"/>
    <property type="evidence" value="ECO:0007669"/>
    <property type="project" value="UniProtKB-SubCell"/>
</dbReference>
<evidence type="ECO:0000256" key="7">
    <source>
        <dbReference type="ARBA" id="ARBA00022989"/>
    </source>
</evidence>
<feature type="transmembrane region" description="Helical" evidence="13">
    <location>
        <begin position="73"/>
        <end position="92"/>
    </location>
</feature>